<dbReference type="AlphaFoldDB" id="A0A1D1W252"/>
<evidence type="ECO:0000313" key="3">
    <source>
        <dbReference type="Proteomes" id="UP000186922"/>
    </source>
</evidence>
<keyword evidence="1" id="KW-1133">Transmembrane helix</keyword>
<keyword evidence="1" id="KW-0812">Transmembrane</keyword>
<comment type="caution">
    <text evidence="2">The sequence shown here is derived from an EMBL/GenBank/DDBJ whole genome shotgun (WGS) entry which is preliminary data.</text>
</comment>
<sequence>MVSAACKSSLAPPTVPEQYHINAMLSLNIENESWYSGIWIGVLLLRTGLLAFSYPSEVRLRTRMSVCLIFNMLMAVLSFVVAVRLIVLSTKSNFPLVTKSLMASELVNSVVQIPLCMGTAVMAAKIRNILALDN</sequence>
<feature type="transmembrane region" description="Helical" evidence="1">
    <location>
        <begin position="34"/>
        <end position="54"/>
    </location>
</feature>
<feature type="transmembrane region" description="Helical" evidence="1">
    <location>
        <begin position="66"/>
        <end position="86"/>
    </location>
</feature>
<evidence type="ECO:0000313" key="2">
    <source>
        <dbReference type="EMBL" id="GAV07336.1"/>
    </source>
</evidence>
<protein>
    <submittedName>
        <fullName evidence="2">Uncharacterized protein</fullName>
    </submittedName>
</protein>
<keyword evidence="3" id="KW-1185">Reference proteome</keyword>
<keyword evidence="1" id="KW-0472">Membrane</keyword>
<name>A0A1D1W252_RAMVA</name>
<evidence type="ECO:0000256" key="1">
    <source>
        <dbReference type="SAM" id="Phobius"/>
    </source>
</evidence>
<dbReference type="Proteomes" id="UP000186922">
    <property type="component" value="Unassembled WGS sequence"/>
</dbReference>
<dbReference type="EMBL" id="BDGG01000015">
    <property type="protein sequence ID" value="GAV07336.1"/>
    <property type="molecule type" value="Genomic_DNA"/>
</dbReference>
<organism evidence="2 3">
    <name type="scientific">Ramazzottius varieornatus</name>
    <name type="common">Water bear</name>
    <name type="synonym">Tardigrade</name>
    <dbReference type="NCBI Taxonomy" id="947166"/>
    <lineage>
        <taxon>Eukaryota</taxon>
        <taxon>Metazoa</taxon>
        <taxon>Ecdysozoa</taxon>
        <taxon>Tardigrada</taxon>
        <taxon>Eutardigrada</taxon>
        <taxon>Parachela</taxon>
        <taxon>Hypsibioidea</taxon>
        <taxon>Ramazzottiidae</taxon>
        <taxon>Ramazzottius</taxon>
    </lineage>
</organism>
<accession>A0A1D1W252</accession>
<gene>
    <name evidence="2" type="primary">RvY_17178</name>
    <name evidence="2" type="synonym">RvY_17178.1</name>
    <name evidence="2" type="ORF">RvY_17178-1</name>
</gene>
<proteinExistence type="predicted"/>
<reference evidence="2 3" key="1">
    <citation type="journal article" date="2016" name="Nat. Commun.">
        <title>Extremotolerant tardigrade genome and improved radiotolerance of human cultured cells by tardigrade-unique protein.</title>
        <authorList>
            <person name="Hashimoto T."/>
            <person name="Horikawa D.D."/>
            <person name="Saito Y."/>
            <person name="Kuwahara H."/>
            <person name="Kozuka-Hata H."/>
            <person name="Shin-I T."/>
            <person name="Minakuchi Y."/>
            <person name="Ohishi K."/>
            <person name="Motoyama A."/>
            <person name="Aizu T."/>
            <person name="Enomoto A."/>
            <person name="Kondo K."/>
            <person name="Tanaka S."/>
            <person name="Hara Y."/>
            <person name="Koshikawa S."/>
            <person name="Sagara H."/>
            <person name="Miura T."/>
            <person name="Yokobori S."/>
            <person name="Miyagawa K."/>
            <person name="Suzuki Y."/>
            <person name="Kubo T."/>
            <person name="Oyama M."/>
            <person name="Kohara Y."/>
            <person name="Fujiyama A."/>
            <person name="Arakawa K."/>
            <person name="Katayama T."/>
            <person name="Toyoda A."/>
            <person name="Kunieda T."/>
        </authorList>
    </citation>
    <scope>NUCLEOTIDE SEQUENCE [LARGE SCALE GENOMIC DNA]</scope>
    <source>
        <strain evidence="2 3">YOKOZUNA-1</strain>
    </source>
</reference>